<dbReference type="EMBL" id="GBRH01282289">
    <property type="protein sequence ID" value="JAD15606.1"/>
    <property type="molecule type" value="Transcribed_RNA"/>
</dbReference>
<reference evidence="1" key="1">
    <citation type="submission" date="2014-09" db="EMBL/GenBank/DDBJ databases">
        <authorList>
            <person name="Magalhaes I.L.F."/>
            <person name="Oliveira U."/>
            <person name="Santos F.R."/>
            <person name="Vidigal T.H.D.A."/>
            <person name="Brescovit A.D."/>
            <person name="Santos A.J."/>
        </authorList>
    </citation>
    <scope>NUCLEOTIDE SEQUENCE</scope>
    <source>
        <tissue evidence="1">Shoot tissue taken approximately 20 cm above the soil surface</tissue>
    </source>
</reference>
<reference evidence="1" key="2">
    <citation type="journal article" date="2015" name="Data Brief">
        <title>Shoot transcriptome of the giant reed, Arundo donax.</title>
        <authorList>
            <person name="Barrero R.A."/>
            <person name="Guerrero F.D."/>
            <person name="Moolhuijzen P."/>
            <person name="Goolsby J.A."/>
            <person name="Tidwell J."/>
            <person name="Bellgard S.E."/>
            <person name="Bellgard M.I."/>
        </authorList>
    </citation>
    <scope>NUCLEOTIDE SEQUENCE</scope>
    <source>
        <tissue evidence="1">Shoot tissue taken approximately 20 cm above the soil surface</tissue>
    </source>
</reference>
<protein>
    <submittedName>
        <fullName evidence="1">Uncharacterized protein</fullName>
    </submittedName>
</protein>
<sequence length="32" mass="3685">MDGSTALARSHLSHARQFLQEILGDHERDVMY</sequence>
<accession>A0A0A8XPL8</accession>
<dbReference type="AlphaFoldDB" id="A0A0A8XPL8"/>
<proteinExistence type="predicted"/>
<name>A0A0A8XPL8_ARUDO</name>
<organism evidence="1">
    <name type="scientific">Arundo donax</name>
    <name type="common">Giant reed</name>
    <name type="synonym">Donax arundinaceus</name>
    <dbReference type="NCBI Taxonomy" id="35708"/>
    <lineage>
        <taxon>Eukaryota</taxon>
        <taxon>Viridiplantae</taxon>
        <taxon>Streptophyta</taxon>
        <taxon>Embryophyta</taxon>
        <taxon>Tracheophyta</taxon>
        <taxon>Spermatophyta</taxon>
        <taxon>Magnoliopsida</taxon>
        <taxon>Liliopsida</taxon>
        <taxon>Poales</taxon>
        <taxon>Poaceae</taxon>
        <taxon>PACMAD clade</taxon>
        <taxon>Arundinoideae</taxon>
        <taxon>Arundineae</taxon>
        <taxon>Arundo</taxon>
    </lineage>
</organism>
<evidence type="ECO:0000313" key="1">
    <source>
        <dbReference type="EMBL" id="JAD15606.1"/>
    </source>
</evidence>